<gene>
    <name evidence="2" type="ORF">SDC9_169660</name>
</gene>
<evidence type="ECO:0000256" key="1">
    <source>
        <dbReference type="SAM" id="MobiDB-lite"/>
    </source>
</evidence>
<sequence>MGSNGDVNNHEAHRSSAHFEEPPGSDWRSLQQFIIQGITTNLVCGLFVRFKIPIPVAGGVPVPAVEAFQKCQVPAVLMPLIVVVDIDGGLYGEIGYLKRQKLVAE</sequence>
<comment type="caution">
    <text evidence="2">The sequence shown here is derived from an EMBL/GenBank/DDBJ whole genome shotgun (WGS) entry which is preliminary data.</text>
</comment>
<protein>
    <submittedName>
        <fullName evidence="2">Uncharacterized protein</fullName>
    </submittedName>
</protein>
<dbReference type="AlphaFoldDB" id="A0A645G5T2"/>
<organism evidence="2">
    <name type="scientific">bioreactor metagenome</name>
    <dbReference type="NCBI Taxonomy" id="1076179"/>
    <lineage>
        <taxon>unclassified sequences</taxon>
        <taxon>metagenomes</taxon>
        <taxon>ecological metagenomes</taxon>
    </lineage>
</organism>
<feature type="compositionally biased region" description="Basic and acidic residues" evidence="1">
    <location>
        <begin position="8"/>
        <end position="21"/>
    </location>
</feature>
<evidence type="ECO:0000313" key="2">
    <source>
        <dbReference type="EMBL" id="MPN22277.1"/>
    </source>
</evidence>
<proteinExistence type="predicted"/>
<name>A0A645G5T2_9ZZZZ</name>
<reference evidence="2" key="1">
    <citation type="submission" date="2019-08" db="EMBL/GenBank/DDBJ databases">
        <authorList>
            <person name="Kucharzyk K."/>
            <person name="Murdoch R.W."/>
            <person name="Higgins S."/>
            <person name="Loffler F."/>
        </authorList>
    </citation>
    <scope>NUCLEOTIDE SEQUENCE</scope>
</reference>
<accession>A0A645G5T2</accession>
<dbReference type="EMBL" id="VSSQ01070486">
    <property type="protein sequence ID" value="MPN22277.1"/>
    <property type="molecule type" value="Genomic_DNA"/>
</dbReference>
<feature type="region of interest" description="Disordered" evidence="1">
    <location>
        <begin position="1"/>
        <end position="25"/>
    </location>
</feature>